<accession>A0A4U7BJQ1</accession>
<feature type="transmembrane region" description="Helical" evidence="1">
    <location>
        <begin position="6"/>
        <end position="32"/>
    </location>
</feature>
<dbReference type="EMBL" id="NXLZ01000002">
    <property type="protein sequence ID" value="TKX31819.1"/>
    <property type="molecule type" value="Genomic_DNA"/>
</dbReference>
<name>A0A4U7BJQ1_9BACT</name>
<dbReference type="OrthoDB" id="5363482at2"/>
<sequence>MIALLALFAFILTWQFFNYAFIFLIFIFYAFMREFLIFLKFRKNVLKEATIVKNSLIYRITSGDFYLYIISFFMALFATFSLFSNLITSQKQDFLFLFIFLPLFLLFFKKKFHLQFIDNAYNDFRIIVITSFFTAFIYSLFNLFFVKQVDFNLNDFYQNMIYYKNSSFFIFDFISQCLAILNGLKEYFLFSFGIIWFKIFNFIFDFLNFFILSSFISYLYNFAFKKNKIYIFIFSFLIAITLFFSRETKNESVKTYHKEIFFMVNNLSFLKEQNLSTLKEDKDKLDKNLRQVREILNKNAFEIGIWWFSKEKEDLQKSLNESLK</sequence>
<feature type="transmembrane region" description="Helical" evidence="1">
    <location>
        <begin position="196"/>
        <end position="223"/>
    </location>
</feature>
<keyword evidence="1" id="KW-0472">Membrane</keyword>
<protein>
    <submittedName>
        <fullName evidence="2">Uncharacterized protein</fullName>
    </submittedName>
</protein>
<dbReference type="AlphaFoldDB" id="A0A4U7BJQ1"/>
<reference evidence="2 3" key="1">
    <citation type="submission" date="2018-05" db="EMBL/GenBank/DDBJ databases">
        <title>Novel Campyloabacter and Helicobacter Species and Strains.</title>
        <authorList>
            <person name="Mannion A.J."/>
            <person name="Shen Z."/>
            <person name="Fox J.G."/>
        </authorList>
    </citation>
    <scope>NUCLEOTIDE SEQUENCE [LARGE SCALE GENOMIC DNA]</scope>
    <source>
        <strain evidence="3">MIT17-664</strain>
    </source>
</reference>
<dbReference type="Proteomes" id="UP000308838">
    <property type="component" value="Unassembled WGS sequence"/>
</dbReference>
<evidence type="ECO:0000313" key="3">
    <source>
        <dbReference type="Proteomes" id="UP000308838"/>
    </source>
</evidence>
<keyword evidence="3" id="KW-1185">Reference proteome</keyword>
<evidence type="ECO:0000313" key="2">
    <source>
        <dbReference type="EMBL" id="TKX31819.1"/>
    </source>
</evidence>
<proteinExistence type="predicted"/>
<feature type="transmembrane region" description="Helical" evidence="1">
    <location>
        <begin position="94"/>
        <end position="112"/>
    </location>
</feature>
<feature type="transmembrane region" description="Helical" evidence="1">
    <location>
        <begin position="229"/>
        <end position="245"/>
    </location>
</feature>
<dbReference type="RefSeq" id="WP_137620167.1">
    <property type="nucleotide sequence ID" value="NZ_NXLZ01000002.1"/>
</dbReference>
<feature type="transmembrane region" description="Helical" evidence="1">
    <location>
        <begin position="124"/>
        <end position="146"/>
    </location>
</feature>
<comment type="caution">
    <text evidence="2">The sequence shown here is derived from an EMBL/GenBank/DDBJ whole genome shotgun (WGS) entry which is preliminary data.</text>
</comment>
<organism evidence="2 3">
    <name type="scientific">Campylobacter estrildidarum</name>
    <dbReference type="NCBI Taxonomy" id="2510189"/>
    <lineage>
        <taxon>Bacteria</taxon>
        <taxon>Pseudomonadati</taxon>
        <taxon>Campylobacterota</taxon>
        <taxon>Epsilonproteobacteria</taxon>
        <taxon>Campylobacterales</taxon>
        <taxon>Campylobacteraceae</taxon>
        <taxon>Campylobacter</taxon>
    </lineage>
</organism>
<evidence type="ECO:0000256" key="1">
    <source>
        <dbReference type="SAM" id="Phobius"/>
    </source>
</evidence>
<feature type="transmembrane region" description="Helical" evidence="1">
    <location>
        <begin position="65"/>
        <end position="88"/>
    </location>
</feature>
<keyword evidence="1" id="KW-0812">Transmembrane</keyword>
<gene>
    <name evidence="2" type="ORF">CQA69_01980</name>
</gene>
<keyword evidence="1" id="KW-1133">Transmembrane helix</keyword>
<feature type="transmembrane region" description="Helical" evidence="1">
    <location>
        <begin position="166"/>
        <end position="184"/>
    </location>
</feature>